<sequence length="143" mass="16108">MEDKGEKKYRIMGGQNIVRFICITRILRSSIIIIETQRRTHELVLFEDKPLFDLSVGFVFRYHSRIDSRSVGRFSAGQPHSKRKPASRNVVLHGMTHSLPSYSQCWSSIVDGISTVGRFSVGRSPSNSPVSSSIIDETPGNNR</sequence>
<dbReference type="EMBL" id="JAUDFV010000152">
    <property type="protein sequence ID" value="KAL2718277.1"/>
    <property type="molecule type" value="Genomic_DNA"/>
</dbReference>
<evidence type="ECO:0000313" key="2">
    <source>
        <dbReference type="EMBL" id="KAL2718277.1"/>
    </source>
</evidence>
<dbReference type="Proteomes" id="UP001607302">
    <property type="component" value="Unassembled WGS sequence"/>
</dbReference>
<evidence type="ECO:0000256" key="1">
    <source>
        <dbReference type="SAM" id="MobiDB-lite"/>
    </source>
</evidence>
<feature type="compositionally biased region" description="Low complexity" evidence="1">
    <location>
        <begin position="122"/>
        <end position="133"/>
    </location>
</feature>
<reference evidence="2 3" key="1">
    <citation type="journal article" date="2024" name="Ann. Entomol. Soc. Am.">
        <title>Genomic analyses of the southern and eastern yellowjacket wasps (Hymenoptera: Vespidae) reveal evolutionary signatures of social life.</title>
        <authorList>
            <person name="Catto M.A."/>
            <person name="Caine P.B."/>
            <person name="Orr S.E."/>
            <person name="Hunt B.G."/>
            <person name="Goodisman M.A.D."/>
        </authorList>
    </citation>
    <scope>NUCLEOTIDE SEQUENCE [LARGE SCALE GENOMIC DNA]</scope>
    <source>
        <strain evidence="2">233</strain>
        <tissue evidence="2">Head and thorax</tissue>
    </source>
</reference>
<comment type="caution">
    <text evidence="2">The sequence shown here is derived from an EMBL/GenBank/DDBJ whole genome shotgun (WGS) entry which is preliminary data.</text>
</comment>
<accession>A0ABD2ACD0</accession>
<proteinExistence type="predicted"/>
<evidence type="ECO:0000313" key="3">
    <source>
        <dbReference type="Proteomes" id="UP001607302"/>
    </source>
</evidence>
<organism evidence="2 3">
    <name type="scientific">Vespula squamosa</name>
    <name type="common">Southern yellow jacket</name>
    <name type="synonym">Wasp</name>
    <dbReference type="NCBI Taxonomy" id="30214"/>
    <lineage>
        <taxon>Eukaryota</taxon>
        <taxon>Metazoa</taxon>
        <taxon>Ecdysozoa</taxon>
        <taxon>Arthropoda</taxon>
        <taxon>Hexapoda</taxon>
        <taxon>Insecta</taxon>
        <taxon>Pterygota</taxon>
        <taxon>Neoptera</taxon>
        <taxon>Endopterygota</taxon>
        <taxon>Hymenoptera</taxon>
        <taxon>Apocrita</taxon>
        <taxon>Aculeata</taxon>
        <taxon>Vespoidea</taxon>
        <taxon>Vespidae</taxon>
        <taxon>Vespinae</taxon>
        <taxon>Vespula</taxon>
    </lineage>
</organism>
<keyword evidence="3" id="KW-1185">Reference proteome</keyword>
<dbReference type="AlphaFoldDB" id="A0ABD2ACD0"/>
<feature type="region of interest" description="Disordered" evidence="1">
    <location>
        <begin position="122"/>
        <end position="143"/>
    </location>
</feature>
<name>A0ABD2ACD0_VESSQ</name>
<protein>
    <submittedName>
        <fullName evidence="2">Uncharacterized protein</fullName>
    </submittedName>
</protein>
<gene>
    <name evidence="2" type="ORF">V1478_012153</name>
</gene>